<organism evidence="1 2">
    <name type="scientific">Vibrio rotiferianus</name>
    <dbReference type="NCBI Taxonomy" id="190895"/>
    <lineage>
        <taxon>Bacteria</taxon>
        <taxon>Pseudomonadati</taxon>
        <taxon>Pseudomonadota</taxon>
        <taxon>Gammaproteobacteria</taxon>
        <taxon>Vibrionales</taxon>
        <taxon>Vibrionaceae</taxon>
        <taxon>Vibrio</taxon>
    </lineage>
</organism>
<dbReference type="EMBL" id="VTYN01000004">
    <property type="protein sequence ID" value="NOH47380.1"/>
    <property type="molecule type" value="Genomic_DNA"/>
</dbReference>
<dbReference type="Proteomes" id="UP000572072">
    <property type="component" value="Unassembled WGS sequence"/>
</dbReference>
<dbReference type="AlphaFoldDB" id="A0A7Y4E0T2"/>
<evidence type="ECO:0000313" key="1">
    <source>
        <dbReference type="EMBL" id="NOH47380.1"/>
    </source>
</evidence>
<sequence length="97" mass="10482">MPVSGISTGNQMIQLSQKMAEKAVQEIQQPELALDHTLSFNKVESLNTLIDTTLPPPSNDAIDPLVSLIQASTYNRIGASVVEKNNEVIGSLLDIHV</sequence>
<accession>A0A7Y4E0T2</accession>
<protein>
    <recommendedName>
        <fullName evidence="3">Flagellar basal-body/hook protein C-terminal domain-containing protein</fullName>
    </recommendedName>
</protein>
<proteinExistence type="predicted"/>
<gene>
    <name evidence="1" type="ORF">F0262_04830</name>
</gene>
<name>A0A7Y4E0T2_9VIBR</name>
<dbReference type="RefSeq" id="WP_171357209.1">
    <property type="nucleotide sequence ID" value="NZ_JBEWWM010000004.1"/>
</dbReference>
<reference evidence="1 2" key="1">
    <citation type="submission" date="2019-08" db="EMBL/GenBank/DDBJ databases">
        <title>Draft genome sequencing and comparative genomics of hatchery-associated Vibrios.</title>
        <authorList>
            <person name="Kehlet-Delgado H."/>
            <person name="Mueller R.S."/>
        </authorList>
    </citation>
    <scope>NUCLEOTIDE SEQUENCE [LARGE SCALE GENOMIC DNA]</scope>
    <source>
        <strain evidence="1 2">00-78-3</strain>
    </source>
</reference>
<evidence type="ECO:0008006" key="3">
    <source>
        <dbReference type="Google" id="ProtNLM"/>
    </source>
</evidence>
<evidence type="ECO:0000313" key="2">
    <source>
        <dbReference type="Proteomes" id="UP000572072"/>
    </source>
</evidence>
<comment type="caution">
    <text evidence="1">The sequence shown here is derived from an EMBL/GenBank/DDBJ whole genome shotgun (WGS) entry which is preliminary data.</text>
</comment>